<dbReference type="Pfam" id="PF13443">
    <property type="entry name" value="HTH_26"/>
    <property type="match status" value="1"/>
</dbReference>
<organism evidence="2 3">
    <name type="scientific">Candidatus Caccopulliclostridium gallistercoris</name>
    <dbReference type="NCBI Taxonomy" id="2840719"/>
    <lineage>
        <taxon>Bacteria</taxon>
        <taxon>Bacillati</taxon>
        <taxon>Bacillota</taxon>
        <taxon>Clostridia</taxon>
        <taxon>Candidatus Caccopulliclostridium</taxon>
    </lineage>
</organism>
<dbReference type="AlphaFoldDB" id="A0A9D1NEM1"/>
<dbReference type="SMART" id="SM00530">
    <property type="entry name" value="HTH_XRE"/>
    <property type="match status" value="1"/>
</dbReference>
<reference evidence="2" key="1">
    <citation type="submission" date="2020-10" db="EMBL/GenBank/DDBJ databases">
        <authorList>
            <person name="Gilroy R."/>
        </authorList>
    </citation>
    <scope>NUCLEOTIDE SEQUENCE</scope>
    <source>
        <strain evidence="2">CHK186-9395</strain>
    </source>
</reference>
<sequence>MNVKSAFAMRVSKILNERKISRYKLEKLSGISHTSMIRIFNGDNPDIMFSSMVKIIDALGMTLSEFFDDSIFKMENLDI</sequence>
<evidence type="ECO:0000259" key="1">
    <source>
        <dbReference type="PROSITE" id="PS50943"/>
    </source>
</evidence>
<proteinExistence type="predicted"/>
<reference evidence="2" key="2">
    <citation type="journal article" date="2021" name="PeerJ">
        <title>Extensive microbial diversity within the chicken gut microbiome revealed by metagenomics and culture.</title>
        <authorList>
            <person name="Gilroy R."/>
            <person name="Ravi A."/>
            <person name="Getino M."/>
            <person name="Pursley I."/>
            <person name="Horton D.L."/>
            <person name="Alikhan N.F."/>
            <person name="Baker D."/>
            <person name="Gharbi K."/>
            <person name="Hall N."/>
            <person name="Watson M."/>
            <person name="Adriaenssens E.M."/>
            <person name="Foster-Nyarko E."/>
            <person name="Jarju S."/>
            <person name="Secka A."/>
            <person name="Antonio M."/>
            <person name="Oren A."/>
            <person name="Chaudhuri R.R."/>
            <person name="La Ragione R."/>
            <person name="Hildebrand F."/>
            <person name="Pallen M.J."/>
        </authorList>
    </citation>
    <scope>NUCLEOTIDE SEQUENCE</scope>
    <source>
        <strain evidence="2">CHK186-9395</strain>
    </source>
</reference>
<dbReference type="GO" id="GO:0003677">
    <property type="term" value="F:DNA binding"/>
    <property type="evidence" value="ECO:0007669"/>
    <property type="project" value="InterPro"/>
</dbReference>
<name>A0A9D1NEM1_9FIRM</name>
<accession>A0A9D1NEM1</accession>
<evidence type="ECO:0000313" key="3">
    <source>
        <dbReference type="Proteomes" id="UP000886861"/>
    </source>
</evidence>
<dbReference type="PROSITE" id="PS50943">
    <property type="entry name" value="HTH_CROC1"/>
    <property type="match status" value="1"/>
</dbReference>
<gene>
    <name evidence="2" type="ORF">IAA62_01380</name>
</gene>
<protein>
    <submittedName>
        <fullName evidence="2">Helix-turn-helix transcriptional regulator</fullName>
    </submittedName>
</protein>
<dbReference type="Gene3D" id="1.10.260.40">
    <property type="entry name" value="lambda repressor-like DNA-binding domains"/>
    <property type="match status" value="1"/>
</dbReference>
<dbReference type="SUPFAM" id="SSF47413">
    <property type="entry name" value="lambda repressor-like DNA-binding domains"/>
    <property type="match status" value="1"/>
</dbReference>
<feature type="domain" description="HTH cro/C1-type" evidence="1">
    <location>
        <begin position="11"/>
        <end position="66"/>
    </location>
</feature>
<dbReference type="InterPro" id="IPR001387">
    <property type="entry name" value="Cro/C1-type_HTH"/>
</dbReference>
<dbReference type="EMBL" id="DVOJ01000005">
    <property type="protein sequence ID" value="HIV01192.1"/>
    <property type="molecule type" value="Genomic_DNA"/>
</dbReference>
<dbReference type="Proteomes" id="UP000886861">
    <property type="component" value="Unassembled WGS sequence"/>
</dbReference>
<dbReference type="InterPro" id="IPR010982">
    <property type="entry name" value="Lambda_DNA-bd_dom_sf"/>
</dbReference>
<comment type="caution">
    <text evidence="2">The sequence shown here is derived from an EMBL/GenBank/DDBJ whole genome shotgun (WGS) entry which is preliminary data.</text>
</comment>
<evidence type="ECO:0000313" key="2">
    <source>
        <dbReference type="EMBL" id="HIV01192.1"/>
    </source>
</evidence>